<dbReference type="AlphaFoldDB" id="A0A183Q810"/>
<sequence length="76" mass="9055">MRTNQLPAIEEIRKRQWKWIGNTLRNSSNCITRQALTCNPEGKRKRGSSKNILRREIEADMKKDKQQLERAEKDCR</sequence>
<evidence type="ECO:0000313" key="2">
    <source>
        <dbReference type="EMBL" id="VDP88353.1"/>
    </source>
</evidence>
<name>A0A183Q810_9TREM</name>
<evidence type="ECO:0000313" key="3">
    <source>
        <dbReference type="Proteomes" id="UP000269396"/>
    </source>
</evidence>
<protein>
    <submittedName>
        <fullName evidence="2">Uncharacterized protein</fullName>
    </submittedName>
</protein>
<dbReference type="Proteomes" id="UP000269396">
    <property type="component" value="Unassembled WGS sequence"/>
</dbReference>
<organism evidence="2 3">
    <name type="scientific">Schistosoma mattheei</name>
    <dbReference type="NCBI Taxonomy" id="31246"/>
    <lineage>
        <taxon>Eukaryota</taxon>
        <taxon>Metazoa</taxon>
        <taxon>Spiralia</taxon>
        <taxon>Lophotrochozoa</taxon>
        <taxon>Platyhelminthes</taxon>
        <taxon>Trematoda</taxon>
        <taxon>Digenea</taxon>
        <taxon>Strigeidida</taxon>
        <taxon>Schistosomatoidea</taxon>
        <taxon>Schistosomatidae</taxon>
        <taxon>Schistosoma</taxon>
    </lineage>
</organism>
<evidence type="ECO:0000256" key="1">
    <source>
        <dbReference type="SAM" id="MobiDB-lite"/>
    </source>
</evidence>
<reference evidence="2 3" key="1">
    <citation type="submission" date="2018-11" db="EMBL/GenBank/DDBJ databases">
        <authorList>
            <consortium name="Pathogen Informatics"/>
        </authorList>
    </citation>
    <scope>NUCLEOTIDE SEQUENCE [LARGE SCALE GENOMIC DNA]</scope>
    <source>
        <strain>Denwood</strain>
        <strain evidence="3">Zambia</strain>
    </source>
</reference>
<accession>A0A183Q810</accession>
<feature type="compositionally biased region" description="Basic and acidic residues" evidence="1">
    <location>
        <begin position="53"/>
        <end position="76"/>
    </location>
</feature>
<feature type="region of interest" description="Disordered" evidence="1">
    <location>
        <begin position="40"/>
        <end position="76"/>
    </location>
</feature>
<keyword evidence="3" id="KW-1185">Reference proteome</keyword>
<gene>
    <name evidence="2" type="ORF">SMTD_LOCUS22746</name>
</gene>
<proteinExistence type="predicted"/>
<dbReference type="EMBL" id="UZAL01053980">
    <property type="protein sequence ID" value="VDP88353.1"/>
    <property type="molecule type" value="Genomic_DNA"/>
</dbReference>